<protein>
    <submittedName>
        <fullName evidence="2">CarD family transcriptional regulator</fullName>
    </submittedName>
</protein>
<dbReference type="Pfam" id="PF02559">
    <property type="entry name" value="CarD_TRCF_RID"/>
    <property type="match status" value="1"/>
</dbReference>
<dbReference type="InterPro" id="IPR042215">
    <property type="entry name" value="CarD-like_C"/>
</dbReference>
<dbReference type="Proteomes" id="UP000779049">
    <property type="component" value="Unassembled WGS sequence"/>
</dbReference>
<dbReference type="InterPro" id="IPR048792">
    <property type="entry name" value="CarD_C"/>
</dbReference>
<feature type="domain" description="CarD-like/TRCF RNAP-interacting" evidence="1">
    <location>
        <begin position="1"/>
        <end position="113"/>
    </location>
</feature>
<reference evidence="2 3" key="1">
    <citation type="journal article" date="2020" name="New Microbes New Infect">
        <title>Sellimonas caecigallum sp. nov., description and genome sequence of a new member of the Sellimonas genus isolated from the cecum of feral chicken.</title>
        <authorList>
            <person name="Wongkuna S."/>
            <person name="Ghimire S."/>
            <person name="Antony L."/>
            <person name="Chankhamhaengdecha S."/>
            <person name="Janvilisri T."/>
            <person name="Scaria J."/>
        </authorList>
    </citation>
    <scope>NUCLEOTIDE SEQUENCE [LARGE SCALE GENOMIC DNA]</scope>
    <source>
        <strain evidence="2 3">SW451</strain>
    </source>
</reference>
<keyword evidence="3" id="KW-1185">Reference proteome</keyword>
<organism evidence="2 3">
    <name type="scientific">Sellimonas caecigallum</name>
    <dbReference type="NCBI Taxonomy" id="2592333"/>
    <lineage>
        <taxon>Bacteria</taxon>
        <taxon>Bacillati</taxon>
        <taxon>Bacillota</taxon>
        <taxon>Clostridia</taxon>
        <taxon>Lachnospirales</taxon>
        <taxon>Lachnospiraceae</taxon>
        <taxon>Sellimonas</taxon>
    </lineage>
</organism>
<evidence type="ECO:0000313" key="2">
    <source>
        <dbReference type="EMBL" id="MBY0758031.1"/>
    </source>
</evidence>
<dbReference type="InterPro" id="IPR003711">
    <property type="entry name" value="CarD-like/TRCF_RID"/>
</dbReference>
<dbReference type="Pfam" id="PF21095">
    <property type="entry name" value="CarD_C"/>
    <property type="match status" value="1"/>
</dbReference>
<dbReference type="InterPro" id="IPR052531">
    <property type="entry name" value="CarD-like_regulator"/>
</dbReference>
<name>A0ABS7L4P9_9FIRM</name>
<evidence type="ECO:0000313" key="3">
    <source>
        <dbReference type="Proteomes" id="UP000779049"/>
    </source>
</evidence>
<dbReference type="EMBL" id="VIRV01000002">
    <property type="protein sequence ID" value="MBY0758031.1"/>
    <property type="molecule type" value="Genomic_DNA"/>
</dbReference>
<dbReference type="SUPFAM" id="SSF141259">
    <property type="entry name" value="CarD-like"/>
    <property type="match status" value="1"/>
</dbReference>
<dbReference type="PANTHER" id="PTHR38447">
    <property type="entry name" value="TRANSCRIPTION FACTOR YDEB-RELATED"/>
    <property type="match status" value="1"/>
</dbReference>
<dbReference type="SMART" id="SM01058">
    <property type="entry name" value="CarD_TRCF"/>
    <property type="match status" value="1"/>
</dbReference>
<dbReference type="Gene3D" id="1.20.58.1290">
    <property type="entry name" value="CarD-like, C-terminal domain"/>
    <property type="match status" value="1"/>
</dbReference>
<proteinExistence type="predicted"/>
<comment type="caution">
    <text evidence="2">The sequence shown here is derived from an EMBL/GenBank/DDBJ whole genome shotgun (WGS) entry which is preliminary data.</text>
</comment>
<gene>
    <name evidence="2" type="ORF">FLB61_02775</name>
</gene>
<evidence type="ECO:0000259" key="1">
    <source>
        <dbReference type="SMART" id="SM01058"/>
    </source>
</evidence>
<dbReference type="InterPro" id="IPR036101">
    <property type="entry name" value="CarD-like/TRCF_RID_sf"/>
</dbReference>
<accession>A0ABS7L4P9</accession>
<dbReference type="Gene3D" id="2.40.10.170">
    <property type="match status" value="1"/>
</dbReference>
<dbReference type="RefSeq" id="WP_087199852.1">
    <property type="nucleotide sequence ID" value="NZ_CP173660.1"/>
</dbReference>
<sequence>MFKVGDFVVYGHNGVCEVKKIGTLETLTAEKDRMYYTLVPCRSKDSTVFAPVDGRKVPLRDVMTEKEALDLIDAMNGIAELQIREEKKREETYKEAIKTCDGKELVKLMKTIYRRKTRREAQGKKMTSADSRYFKAAQDALYNELAVSLQIPAEEVHEFIKEKLGK</sequence>
<dbReference type="PANTHER" id="PTHR38447:SF1">
    <property type="entry name" value="RNA POLYMERASE-BINDING TRANSCRIPTION FACTOR CARD"/>
    <property type="match status" value="1"/>
</dbReference>